<accession>A0AAE0A7U5</accession>
<feature type="compositionally biased region" description="Basic residues" evidence="2">
    <location>
        <begin position="419"/>
        <end position="432"/>
    </location>
</feature>
<dbReference type="Proteomes" id="UP001281410">
    <property type="component" value="Unassembled WGS sequence"/>
</dbReference>
<protein>
    <submittedName>
        <fullName evidence="3">Uncharacterized protein</fullName>
    </submittedName>
</protein>
<name>A0AAE0A7U5_9ROSI</name>
<evidence type="ECO:0000256" key="2">
    <source>
        <dbReference type="SAM" id="MobiDB-lite"/>
    </source>
</evidence>
<keyword evidence="4" id="KW-1185">Reference proteome</keyword>
<feature type="region of interest" description="Disordered" evidence="2">
    <location>
        <begin position="415"/>
        <end position="436"/>
    </location>
</feature>
<dbReference type="EMBL" id="JANJYJ010000006">
    <property type="protein sequence ID" value="KAK3204963.1"/>
    <property type="molecule type" value="Genomic_DNA"/>
</dbReference>
<keyword evidence="1" id="KW-0175">Coiled coil</keyword>
<reference evidence="3" key="1">
    <citation type="journal article" date="2023" name="Plant J.">
        <title>Genome sequences and population genomics provide insights into the demographic history, inbreeding, and mutation load of two 'living fossil' tree species of Dipteronia.</title>
        <authorList>
            <person name="Feng Y."/>
            <person name="Comes H.P."/>
            <person name="Chen J."/>
            <person name="Zhu S."/>
            <person name="Lu R."/>
            <person name="Zhang X."/>
            <person name="Li P."/>
            <person name="Qiu J."/>
            <person name="Olsen K.M."/>
            <person name="Qiu Y."/>
        </authorList>
    </citation>
    <scope>NUCLEOTIDE SEQUENCE</scope>
    <source>
        <strain evidence="3">NBL</strain>
    </source>
</reference>
<evidence type="ECO:0000313" key="3">
    <source>
        <dbReference type="EMBL" id="KAK3204963.1"/>
    </source>
</evidence>
<organism evidence="3 4">
    <name type="scientific">Dipteronia sinensis</name>
    <dbReference type="NCBI Taxonomy" id="43782"/>
    <lineage>
        <taxon>Eukaryota</taxon>
        <taxon>Viridiplantae</taxon>
        <taxon>Streptophyta</taxon>
        <taxon>Embryophyta</taxon>
        <taxon>Tracheophyta</taxon>
        <taxon>Spermatophyta</taxon>
        <taxon>Magnoliopsida</taxon>
        <taxon>eudicotyledons</taxon>
        <taxon>Gunneridae</taxon>
        <taxon>Pentapetalae</taxon>
        <taxon>rosids</taxon>
        <taxon>malvids</taxon>
        <taxon>Sapindales</taxon>
        <taxon>Sapindaceae</taxon>
        <taxon>Hippocastanoideae</taxon>
        <taxon>Acereae</taxon>
        <taxon>Dipteronia</taxon>
    </lineage>
</organism>
<evidence type="ECO:0000256" key="1">
    <source>
        <dbReference type="SAM" id="Coils"/>
    </source>
</evidence>
<feature type="coiled-coil region" evidence="1">
    <location>
        <begin position="311"/>
        <end position="345"/>
    </location>
</feature>
<sequence>MNADEVAALCATMSLKEKNGLVRSLQGELKDDRLRKMSFILVGKVPVEESRDHRQIEGINYSKNHKVDNSVNHGNTNNSNVFMFESKRKENDVLRKNVWRHGDEDNDDTNHPDRPMEEMPLKAVVVPEVRVYVRSGWRIFLVDLLSYTRAHIDVKVVSHDSKVWRLTDGNGIQRTVKDEMETIISSYFEDLFRFTEPSIDIIEKVTCSVTNRLSNRSRLPLDMGFTADEIRKAIFDMYPTKALGPDGLPALFYQKFRGIVGEYITAACLRCPISEDSIEVVNDTLITLIPKDLGEDRGGKEETRVEVAQENKELISQNMDLKIKINSLEKERDSSLKEIKELKDDFAQRVRLMQVEIEAKDEALEIMKTRELDHLAELAKAKQELKAKEKKVISFPKEDKLDLSQEISSAMVTKPTLNKSKKKKAKKKRNHVPHLPLQKKDKQPMLEVLNRPTPKLATKQDKIKQASKQTAINPRVSKSKLQNKFTKVTDNVLLERSRRKKSQKSLECIYDQTL</sequence>
<evidence type="ECO:0000313" key="4">
    <source>
        <dbReference type="Proteomes" id="UP001281410"/>
    </source>
</evidence>
<comment type="caution">
    <text evidence="3">The sequence shown here is derived from an EMBL/GenBank/DDBJ whole genome shotgun (WGS) entry which is preliminary data.</text>
</comment>
<proteinExistence type="predicted"/>
<dbReference type="AlphaFoldDB" id="A0AAE0A7U5"/>
<gene>
    <name evidence="3" type="ORF">Dsin_019009</name>
</gene>